<reference evidence="1 2" key="1">
    <citation type="submission" date="2022-01" db="EMBL/GenBank/DDBJ databases">
        <title>Whole genome-based taxonomy of the Shewanellaceae.</title>
        <authorList>
            <person name="Martin-Rodriguez A.J."/>
        </authorList>
    </citation>
    <scope>NUCLEOTIDE SEQUENCE [LARGE SCALE GENOMIC DNA]</scope>
    <source>
        <strain evidence="1 2">DSM 17177</strain>
    </source>
</reference>
<dbReference type="Gene3D" id="3.40.50.200">
    <property type="entry name" value="Peptidase S8/S53 domain"/>
    <property type="match status" value="1"/>
</dbReference>
<accession>A0ABT0LFX5</accession>
<evidence type="ECO:0000313" key="2">
    <source>
        <dbReference type="Proteomes" id="UP001203423"/>
    </source>
</evidence>
<dbReference type="InterPro" id="IPR036852">
    <property type="entry name" value="Peptidase_S8/S53_dom_sf"/>
</dbReference>
<dbReference type="Proteomes" id="UP001203423">
    <property type="component" value="Unassembled WGS sequence"/>
</dbReference>
<protein>
    <submittedName>
        <fullName evidence="1">Uncharacterized protein</fullName>
    </submittedName>
</protein>
<organism evidence="1 2">
    <name type="scientific">Shewanella surugensis</name>
    <dbReference type="NCBI Taxonomy" id="212020"/>
    <lineage>
        <taxon>Bacteria</taxon>
        <taxon>Pseudomonadati</taxon>
        <taxon>Pseudomonadota</taxon>
        <taxon>Gammaproteobacteria</taxon>
        <taxon>Alteromonadales</taxon>
        <taxon>Shewanellaceae</taxon>
        <taxon>Shewanella</taxon>
    </lineage>
</organism>
<gene>
    <name evidence="1" type="ORF">L2764_19510</name>
</gene>
<dbReference type="EMBL" id="JAKIKS010000097">
    <property type="protein sequence ID" value="MCL1126611.1"/>
    <property type="molecule type" value="Genomic_DNA"/>
</dbReference>
<evidence type="ECO:0000313" key="1">
    <source>
        <dbReference type="EMBL" id="MCL1126611.1"/>
    </source>
</evidence>
<keyword evidence="2" id="KW-1185">Reference proteome</keyword>
<proteinExistence type="predicted"/>
<sequence>MPTHHQKNKLSLVTVGSFHCPGCNNRFSYGRGIPDLAWNAAGLIYTDGTWGIEGGTSVSVP</sequence>
<dbReference type="RefSeq" id="WP_248942026.1">
    <property type="nucleotide sequence ID" value="NZ_JAKIKS010000097.1"/>
</dbReference>
<comment type="caution">
    <text evidence="1">The sequence shown here is derived from an EMBL/GenBank/DDBJ whole genome shotgun (WGS) entry which is preliminary data.</text>
</comment>
<name>A0ABT0LFX5_9GAMM</name>